<protein>
    <submittedName>
        <fullName evidence="3">Trehalose-6-phosphate hydrolase</fullName>
    </submittedName>
</protein>
<keyword evidence="3" id="KW-0378">Hydrolase</keyword>
<reference evidence="3 4" key="2">
    <citation type="submission" date="2019-01" db="EMBL/GenBank/DDBJ databases">
        <title>The Pseudomonas aeruginosa pan-genome provides new insights on its population structure, horizontal gene transfer and pathogenicity.</title>
        <authorList>
            <person name="Freschi L."/>
            <person name="Vincent A.T."/>
            <person name="Jeukens J."/>
            <person name="Emond-Rheault J.-G."/>
            <person name="Kukavica-Ibrulj I."/>
            <person name="Dupont M.-J."/>
            <person name="Charette S.J."/>
            <person name="Boyle B."/>
            <person name="Levesque R.C."/>
        </authorList>
    </citation>
    <scope>NUCLEOTIDE SEQUENCE [LARGE SCALE GENOMIC DNA]</scope>
    <source>
        <strain evidence="3 4">PA-W36</strain>
    </source>
</reference>
<gene>
    <name evidence="3" type="ORF">IPC1295_18255</name>
</gene>
<evidence type="ECO:0000256" key="1">
    <source>
        <dbReference type="SAM" id="MobiDB-lite"/>
    </source>
</evidence>
<reference evidence="3 4" key="1">
    <citation type="submission" date="2017-08" db="EMBL/GenBank/DDBJ databases">
        <authorList>
            <person name="Feschi L."/>
            <person name="Jeukens J."/>
            <person name="Emond-Rheault J.-G."/>
            <person name="Kukavica-Ibrulj I."/>
            <person name="Boyle B."/>
            <person name="Levesque R.C."/>
        </authorList>
    </citation>
    <scope>NUCLEOTIDE SEQUENCE [LARGE SCALE GENOMIC DNA]</scope>
    <source>
        <strain evidence="3 4">PA-W36</strain>
    </source>
</reference>
<proteinExistence type="predicted"/>
<feature type="region of interest" description="Disordered" evidence="1">
    <location>
        <begin position="58"/>
        <end position="88"/>
    </location>
</feature>
<dbReference type="Proteomes" id="UP000284767">
    <property type="component" value="Unassembled WGS sequence"/>
</dbReference>
<evidence type="ECO:0000259" key="2">
    <source>
        <dbReference type="Pfam" id="PF00128"/>
    </source>
</evidence>
<dbReference type="Pfam" id="PF00128">
    <property type="entry name" value="Alpha-amylase"/>
    <property type="match status" value="1"/>
</dbReference>
<dbReference type="PANTHER" id="PTHR10357:SF179">
    <property type="entry name" value="NEUTRAL AND BASIC AMINO ACID TRANSPORT PROTEIN RBAT"/>
    <property type="match status" value="1"/>
</dbReference>
<evidence type="ECO:0000313" key="3">
    <source>
        <dbReference type="EMBL" id="RPM13537.1"/>
    </source>
</evidence>
<comment type="caution">
    <text evidence="3">The sequence shown here is derived from an EMBL/GenBank/DDBJ whole genome shotgun (WGS) entry which is preliminary data.</text>
</comment>
<dbReference type="InterPro" id="IPR006047">
    <property type="entry name" value="GH13_cat_dom"/>
</dbReference>
<feature type="domain" description="Glycosyl hydrolase family 13 catalytic" evidence="2">
    <location>
        <begin position="17"/>
        <end position="58"/>
    </location>
</feature>
<dbReference type="GO" id="GO:0009313">
    <property type="term" value="P:oligosaccharide catabolic process"/>
    <property type="evidence" value="ECO:0007669"/>
    <property type="project" value="TreeGrafter"/>
</dbReference>
<name>A0A080V0M5_PSEAI</name>
<dbReference type="EMBL" id="NSNE01000010">
    <property type="protein sequence ID" value="RPM13537.1"/>
    <property type="molecule type" value="Genomic_DNA"/>
</dbReference>
<organism evidence="3 4">
    <name type="scientific">Pseudomonas aeruginosa</name>
    <dbReference type="NCBI Taxonomy" id="287"/>
    <lineage>
        <taxon>Bacteria</taxon>
        <taxon>Pseudomonadati</taxon>
        <taxon>Pseudomonadota</taxon>
        <taxon>Gammaproteobacteria</taxon>
        <taxon>Pseudomonadales</taxon>
        <taxon>Pseudomonadaceae</taxon>
        <taxon>Pseudomonas</taxon>
    </lineage>
</organism>
<dbReference type="RefSeq" id="WP_003147575.1">
    <property type="nucleotide sequence ID" value="NZ_AP024513.1"/>
</dbReference>
<feature type="compositionally biased region" description="Basic residues" evidence="1">
    <location>
        <begin position="69"/>
        <end position="88"/>
    </location>
</feature>
<dbReference type="SUPFAM" id="SSF51445">
    <property type="entry name" value="(Trans)glycosidases"/>
    <property type="match status" value="1"/>
</dbReference>
<dbReference type="InterPro" id="IPR017853">
    <property type="entry name" value="GH"/>
</dbReference>
<dbReference type="eggNOG" id="COG0366">
    <property type="taxonomic scope" value="Bacteria"/>
</dbReference>
<sequence>MLQSFQPPWWKRAVIYQVYPRSFTDSDGDLPGLVARLDHLRRLGGDALWPSPVYRSPDPGAAAADRHHPSFRHVRLSARGPRRARGWR</sequence>
<dbReference type="GO" id="GO:0004556">
    <property type="term" value="F:alpha-amylase activity"/>
    <property type="evidence" value="ECO:0007669"/>
    <property type="project" value="TreeGrafter"/>
</dbReference>
<dbReference type="Gene3D" id="3.20.20.80">
    <property type="entry name" value="Glycosidases"/>
    <property type="match status" value="1"/>
</dbReference>
<dbReference type="PANTHER" id="PTHR10357">
    <property type="entry name" value="ALPHA-AMYLASE FAMILY MEMBER"/>
    <property type="match status" value="1"/>
</dbReference>
<accession>A0A080V0M5</accession>
<dbReference type="AlphaFoldDB" id="A0A080V0M5"/>
<evidence type="ECO:0000313" key="4">
    <source>
        <dbReference type="Proteomes" id="UP000284767"/>
    </source>
</evidence>